<feature type="compositionally biased region" description="Basic residues" evidence="3">
    <location>
        <begin position="74"/>
        <end position="84"/>
    </location>
</feature>
<dbReference type="PROSITE" id="PS51371">
    <property type="entry name" value="CBS"/>
    <property type="match status" value="2"/>
</dbReference>
<dbReference type="Pfam" id="PF04972">
    <property type="entry name" value="BON"/>
    <property type="match status" value="1"/>
</dbReference>
<evidence type="ECO:0000256" key="2">
    <source>
        <dbReference type="PROSITE-ProRule" id="PRU00703"/>
    </source>
</evidence>
<comment type="caution">
    <text evidence="6">The sequence shown here is derived from an EMBL/GenBank/DDBJ whole genome shotgun (WGS) entry which is preliminary data.</text>
</comment>
<dbReference type="Gene3D" id="3.10.580.10">
    <property type="entry name" value="CBS-domain"/>
    <property type="match status" value="1"/>
</dbReference>
<evidence type="ECO:0000259" key="5">
    <source>
        <dbReference type="PROSITE" id="PS51371"/>
    </source>
</evidence>
<feature type="domain" description="CBS" evidence="5">
    <location>
        <begin position="101"/>
        <end position="158"/>
    </location>
</feature>
<dbReference type="PANTHER" id="PTHR43080:SF29">
    <property type="entry name" value="OS02G0818000 PROTEIN"/>
    <property type="match status" value="1"/>
</dbReference>
<name>A0ABT0X660_9ACTN</name>
<accession>A0ABT0X660</accession>
<dbReference type="Proteomes" id="UP001167160">
    <property type="component" value="Unassembled WGS sequence"/>
</dbReference>
<feature type="compositionally biased region" description="Basic and acidic residues" evidence="3">
    <location>
        <begin position="62"/>
        <end position="73"/>
    </location>
</feature>
<protein>
    <submittedName>
        <fullName evidence="6">CBS domain-containing protein</fullName>
    </submittedName>
</protein>
<feature type="region of interest" description="Disordered" evidence="3">
    <location>
        <begin position="62"/>
        <end position="96"/>
    </location>
</feature>
<evidence type="ECO:0000259" key="4">
    <source>
        <dbReference type="PROSITE" id="PS50914"/>
    </source>
</evidence>
<dbReference type="InterPro" id="IPR007055">
    <property type="entry name" value="BON_dom"/>
</dbReference>
<dbReference type="Gene3D" id="3.30.1340.30">
    <property type="match status" value="1"/>
</dbReference>
<dbReference type="PROSITE" id="PS50914">
    <property type="entry name" value="BON"/>
    <property type="match status" value="1"/>
</dbReference>
<proteinExistence type="predicted"/>
<dbReference type="InterPro" id="IPR051257">
    <property type="entry name" value="Diverse_CBS-Domain"/>
</dbReference>
<feature type="domain" description="BON" evidence="4">
    <location>
        <begin position="154"/>
        <end position="223"/>
    </location>
</feature>
<dbReference type="SMART" id="SM00116">
    <property type="entry name" value="CBS"/>
    <property type="match status" value="2"/>
</dbReference>
<keyword evidence="1 2" id="KW-0129">CBS domain</keyword>
<reference evidence="6" key="1">
    <citation type="journal article" date="2023" name="Int. J. Syst. Evol. Microbiol.">
        <title>Streptomyces meridianus sp. nov. isolated from brackish water of the Tagus estuary in Alcochete, Portugal.</title>
        <authorList>
            <person name="Santos J.D.N."/>
            <person name="Klimek D."/>
            <person name="Calusinska M."/>
            <person name="Lobo Da Cunha A."/>
            <person name="Catita J."/>
            <person name="Goncalves H."/>
            <person name="Gonzalez I."/>
            <person name="Reyes F."/>
            <person name="Lage O.M."/>
        </authorList>
    </citation>
    <scope>NUCLEOTIDE SEQUENCE</scope>
    <source>
        <strain evidence="6">MTZ3.1</strain>
    </source>
</reference>
<evidence type="ECO:0000256" key="1">
    <source>
        <dbReference type="ARBA" id="ARBA00023122"/>
    </source>
</evidence>
<organism evidence="6 7">
    <name type="scientific">Streptomyces meridianus</name>
    <dbReference type="NCBI Taxonomy" id="2938945"/>
    <lineage>
        <taxon>Bacteria</taxon>
        <taxon>Bacillati</taxon>
        <taxon>Actinomycetota</taxon>
        <taxon>Actinomycetes</taxon>
        <taxon>Kitasatosporales</taxon>
        <taxon>Streptomycetaceae</taxon>
        <taxon>Streptomyces</taxon>
    </lineage>
</organism>
<feature type="domain" description="CBS" evidence="5">
    <location>
        <begin position="10"/>
        <end position="66"/>
    </location>
</feature>
<dbReference type="EMBL" id="JAMQGM010000018">
    <property type="protein sequence ID" value="MCM2577413.1"/>
    <property type="molecule type" value="Genomic_DNA"/>
</dbReference>
<dbReference type="InterPro" id="IPR046342">
    <property type="entry name" value="CBS_dom_sf"/>
</dbReference>
<dbReference type="PIRSF" id="PIRSF036990">
    <property type="entry name" value="UCP036990_CBS_BON"/>
    <property type="match status" value="1"/>
</dbReference>
<keyword evidence="7" id="KW-1185">Reference proteome</keyword>
<evidence type="ECO:0000256" key="3">
    <source>
        <dbReference type="SAM" id="MobiDB-lite"/>
    </source>
</evidence>
<dbReference type="InterPro" id="IPR017080">
    <property type="entry name" value="UCP036990_CBS_BON"/>
</dbReference>
<evidence type="ECO:0000313" key="7">
    <source>
        <dbReference type="Proteomes" id="UP001167160"/>
    </source>
</evidence>
<sequence>MRHRAVGSLMAGDVVTVTAPTPSSASADLMEEHRINGLPVVDADDRVVGMLSASDLRRLRTSEEDVRRGDGRRGRLPRAVRRPGKPAARTARGRRTTGDVMTVPAIVVHAEESIAEVARTMAGRGVERLPVVDEEDRLVGIVTRRDLMEVFLRPDGEIRGEVTETVLGQTLGLPSDAVDVRVADGVVTLKGRLGRAGELPVLLRLVQQVDGVVSVVDELTASG</sequence>
<dbReference type="Pfam" id="PF00571">
    <property type="entry name" value="CBS"/>
    <property type="match status" value="2"/>
</dbReference>
<dbReference type="PANTHER" id="PTHR43080">
    <property type="entry name" value="CBS DOMAIN-CONTAINING PROTEIN CBSX3, MITOCHONDRIAL"/>
    <property type="match status" value="1"/>
</dbReference>
<dbReference type="SUPFAM" id="SSF54631">
    <property type="entry name" value="CBS-domain pair"/>
    <property type="match status" value="1"/>
</dbReference>
<dbReference type="RefSeq" id="WP_251412189.1">
    <property type="nucleotide sequence ID" value="NZ_JAMQGM010000018.1"/>
</dbReference>
<evidence type="ECO:0000313" key="6">
    <source>
        <dbReference type="EMBL" id="MCM2577413.1"/>
    </source>
</evidence>
<dbReference type="InterPro" id="IPR000644">
    <property type="entry name" value="CBS_dom"/>
</dbReference>
<gene>
    <name evidence="6" type="ORF">M1E25_08610</name>
</gene>